<feature type="transmembrane region" description="Helical" evidence="1">
    <location>
        <begin position="278"/>
        <end position="299"/>
    </location>
</feature>
<proteinExistence type="predicted"/>
<feature type="transmembrane region" description="Helical" evidence="1">
    <location>
        <begin position="249"/>
        <end position="266"/>
    </location>
</feature>
<dbReference type="BioCyc" id="ESIR717961:G136L-1082-MONOMER"/>
<name>D4MKM4_9FIRM</name>
<dbReference type="EMBL" id="FP929059">
    <property type="protein sequence ID" value="CBL34307.1"/>
    <property type="molecule type" value="Genomic_DNA"/>
</dbReference>
<evidence type="ECO:0000313" key="3">
    <source>
        <dbReference type="Proteomes" id="UP000007050"/>
    </source>
</evidence>
<dbReference type="Proteomes" id="UP000007050">
    <property type="component" value="Chromosome"/>
</dbReference>
<accession>D4MKM4</accession>
<keyword evidence="1" id="KW-0472">Membrane</keyword>
<feature type="transmembrane region" description="Helical" evidence="1">
    <location>
        <begin position="78"/>
        <end position="98"/>
    </location>
</feature>
<dbReference type="KEGG" id="esr:ES1_13160"/>
<feature type="transmembrane region" description="Helical" evidence="1">
    <location>
        <begin position="104"/>
        <end position="120"/>
    </location>
</feature>
<gene>
    <name evidence="2" type="ORF">ES1_13160</name>
</gene>
<evidence type="ECO:0000256" key="1">
    <source>
        <dbReference type="SAM" id="Phobius"/>
    </source>
</evidence>
<feature type="transmembrane region" description="Helical" evidence="1">
    <location>
        <begin position="6"/>
        <end position="25"/>
    </location>
</feature>
<dbReference type="PATRIC" id="fig|717961.3.peg.1401"/>
<keyword evidence="1" id="KW-0812">Transmembrane</keyword>
<protein>
    <recommendedName>
        <fullName evidence="4">Flp pilus assembly protein TadB</fullName>
    </recommendedName>
</protein>
<organism evidence="2 3">
    <name type="scientific">[Eubacterium] siraeum V10Sc8a</name>
    <dbReference type="NCBI Taxonomy" id="717961"/>
    <lineage>
        <taxon>Bacteria</taxon>
        <taxon>Bacillati</taxon>
        <taxon>Bacillota</taxon>
        <taxon>Clostridia</taxon>
        <taxon>Eubacteriales</taxon>
        <taxon>Oscillospiraceae</taxon>
        <taxon>Oscillospiraceae incertae sedis</taxon>
    </lineage>
</organism>
<dbReference type="HOGENOM" id="CLU_078174_0_0_9"/>
<evidence type="ECO:0000313" key="2">
    <source>
        <dbReference type="EMBL" id="CBL34307.1"/>
    </source>
</evidence>
<sequence length="309" mass="34512">MNAILTVAFIGMVVGFFLLFGISPMEFTEGIFTRILAKPNSIKSQINEATKRKKPNIFRREISEAQEILRLTNRTNMFGILCACSLGLAAIGICVSIAIGNAFLAPVMAVGLMFVPFWYVKTTATNYKKAISSELETALSIITTAYLRNEDIITSIEENVHYLNAPVKSVFENFISRIKLSNPDITAAILDMKTKIDNEVFHEWCDSLILCQSDRSLKSTLTPIVNKLSDMRVVNADLEYMITGPRKEFISMAFLVIGNIPLLYMLNKAWYNSLMNTVVGQIVLAVSAVVIFISTAIVIKLTKPIEYKR</sequence>
<evidence type="ECO:0008006" key="4">
    <source>
        <dbReference type="Google" id="ProtNLM"/>
    </source>
</evidence>
<keyword evidence="1" id="KW-1133">Transmembrane helix</keyword>
<reference evidence="2 3" key="1">
    <citation type="submission" date="2010-03" db="EMBL/GenBank/DDBJ databases">
        <title>The genome sequence of Eubacterium siraeum V10Sc8a.</title>
        <authorList>
            <consortium name="metaHIT consortium -- http://www.metahit.eu/"/>
            <person name="Pajon A."/>
            <person name="Turner K."/>
            <person name="Parkhill J."/>
            <person name="Duncan S."/>
            <person name="Flint H."/>
        </authorList>
    </citation>
    <scope>NUCLEOTIDE SEQUENCE [LARGE SCALE GENOMIC DNA]</scope>
    <source>
        <strain evidence="2 3">V10Sc8a</strain>
    </source>
</reference>
<reference evidence="2 3" key="2">
    <citation type="submission" date="2010-03" db="EMBL/GenBank/DDBJ databases">
        <authorList>
            <person name="Pajon A."/>
        </authorList>
    </citation>
    <scope>NUCLEOTIDE SEQUENCE [LARGE SCALE GENOMIC DNA]</scope>
    <source>
        <strain evidence="2 3">V10Sc8a</strain>
    </source>
</reference>
<dbReference type="AlphaFoldDB" id="D4MKM4"/>